<accession>A0ACC2IXX1</accession>
<dbReference type="Proteomes" id="UP001153334">
    <property type="component" value="Unassembled WGS sequence"/>
</dbReference>
<protein>
    <submittedName>
        <fullName evidence="1">Uncharacterized protein</fullName>
    </submittedName>
</protein>
<evidence type="ECO:0000313" key="2">
    <source>
        <dbReference type="Proteomes" id="UP001153334"/>
    </source>
</evidence>
<gene>
    <name evidence="1" type="ORF">ONZ43_g3144</name>
</gene>
<organism evidence="1 2">
    <name type="scientific">Nemania bipapillata</name>
    <dbReference type="NCBI Taxonomy" id="110536"/>
    <lineage>
        <taxon>Eukaryota</taxon>
        <taxon>Fungi</taxon>
        <taxon>Dikarya</taxon>
        <taxon>Ascomycota</taxon>
        <taxon>Pezizomycotina</taxon>
        <taxon>Sordariomycetes</taxon>
        <taxon>Xylariomycetidae</taxon>
        <taxon>Xylariales</taxon>
        <taxon>Xylariaceae</taxon>
        <taxon>Nemania</taxon>
    </lineage>
</organism>
<sequence length="83" mass="8724">MRDTVITFLLAAIAASAPLPSSGEALGPRDGATEFSPDAGFKVRPRDGATEFSPDAAFKARRDGSTEFGPDVCGFKLKRTCDS</sequence>
<comment type="caution">
    <text evidence="1">The sequence shown here is derived from an EMBL/GenBank/DDBJ whole genome shotgun (WGS) entry which is preliminary data.</text>
</comment>
<proteinExistence type="predicted"/>
<keyword evidence="2" id="KW-1185">Reference proteome</keyword>
<evidence type="ECO:0000313" key="1">
    <source>
        <dbReference type="EMBL" id="KAJ8120048.1"/>
    </source>
</evidence>
<name>A0ACC2IXX1_9PEZI</name>
<dbReference type="EMBL" id="JAPESX010000707">
    <property type="protein sequence ID" value="KAJ8120048.1"/>
    <property type="molecule type" value="Genomic_DNA"/>
</dbReference>
<reference evidence="1" key="1">
    <citation type="submission" date="2022-11" db="EMBL/GenBank/DDBJ databases">
        <title>Genome Sequence of Nemania bipapillata.</title>
        <authorList>
            <person name="Buettner E."/>
        </authorList>
    </citation>
    <scope>NUCLEOTIDE SEQUENCE</scope>
    <source>
        <strain evidence="1">CP14</strain>
    </source>
</reference>